<feature type="domain" description="VOC" evidence="1">
    <location>
        <begin position="7"/>
        <end position="130"/>
    </location>
</feature>
<comment type="caution">
    <text evidence="2">The sequence shown here is derived from an EMBL/GenBank/DDBJ whole genome shotgun (WGS) entry which is preliminary data.</text>
</comment>
<evidence type="ECO:0000259" key="1">
    <source>
        <dbReference type="PROSITE" id="PS51819"/>
    </source>
</evidence>
<dbReference type="SUPFAM" id="SSF54593">
    <property type="entry name" value="Glyoxalase/Bleomycin resistance protein/Dihydroxybiphenyl dioxygenase"/>
    <property type="match status" value="1"/>
</dbReference>
<sequence length="132" mass="14428">MSTQRKPKPSAVIFAKDITALAHFYAEVVGMKEAHRDKDHIVLDTDVFQLVIHGIPKKVAAQVQITVPPQVRENTPIKVCLPVDSIEQARLRAAALGGQVGAKGKEWEARGFRACDGFDPEGNVFQVREGVA</sequence>
<dbReference type="PROSITE" id="PS51819">
    <property type="entry name" value="VOC"/>
    <property type="match status" value="1"/>
</dbReference>
<organism evidence="2 3">
    <name type="scientific">Aquabacterium soli</name>
    <dbReference type="NCBI Taxonomy" id="2493092"/>
    <lineage>
        <taxon>Bacteria</taxon>
        <taxon>Pseudomonadati</taxon>
        <taxon>Pseudomonadota</taxon>
        <taxon>Betaproteobacteria</taxon>
        <taxon>Burkholderiales</taxon>
        <taxon>Aquabacterium</taxon>
    </lineage>
</organism>
<reference evidence="2 3" key="1">
    <citation type="submission" date="2018-12" db="EMBL/GenBank/DDBJ databases">
        <title>The whole draft genome of Aquabacterium sp. SJQ9.</title>
        <authorList>
            <person name="Sun L."/>
            <person name="Gao X."/>
            <person name="Chen W."/>
            <person name="Huang K."/>
        </authorList>
    </citation>
    <scope>NUCLEOTIDE SEQUENCE [LARGE SCALE GENOMIC DNA]</scope>
    <source>
        <strain evidence="2 3">SJQ9</strain>
    </source>
</reference>
<accession>A0A426VGI9</accession>
<dbReference type="InterPro" id="IPR029068">
    <property type="entry name" value="Glyas_Bleomycin-R_OHBP_Dase"/>
</dbReference>
<name>A0A426VGI9_9BURK</name>
<dbReference type="RefSeq" id="WP_125241209.1">
    <property type="nucleotide sequence ID" value="NZ_RSED01000001.1"/>
</dbReference>
<evidence type="ECO:0000313" key="2">
    <source>
        <dbReference type="EMBL" id="RRS06066.1"/>
    </source>
</evidence>
<protein>
    <recommendedName>
        <fullName evidence="1">VOC domain-containing protein</fullName>
    </recommendedName>
</protein>
<dbReference type="InterPro" id="IPR037523">
    <property type="entry name" value="VOC_core"/>
</dbReference>
<dbReference type="Proteomes" id="UP000269265">
    <property type="component" value="Unassembled WGS sequence"/>
</dbReference>
<dbReference type="AlphaFoldDB" id="A0A426VGI9"/>
<proteinExistence type="predicted"/>
<dbReference type="InterPro" id="IPR041581">
    <property type="entry name" value="Glyoxalase_6"/>
</dbReference>
<gene>
    <name evidence="2" type="ORF">EIP75_00190</name>
</gene>
<dbReference type="EMBL" id="RSED01000001">
    <property type="protein sequence ID" value="RRS06066.1"/>
    <property type="molecule type" value="Genomic_DNA"/>
</dbReference>
<evidence type="ECO:0000313" key="3">
    <source>
        <dbReference type="Proteomes" id="UP000269265"/>
    </source>
</evidence>
<dbReference type="Pfam" id="PF18029">
    <property type="entry name" value="Glyoxalase_6"/>
    <property type="match status" value="1"/>
</dbReference>
<keyword evidence="3" id="KW-1185">Reference proteome</keyword>
<dbReference type="Gene3D" id="3.10.180.10">
    <property type="entry name" value="2,3-Dihydroxybiphenyl 1,2-Dioxygenase, domain 1"/>
    <property type="match status" value="1"/>
</dbReference>
<dbReference type="OrthoDB" id="4762357at2"/>